<organism evidence="1 2">
    <name type="scientific">Xylocopa violacea</name>
    <name type="common">Violet carpenter bee</name>
    <name type="synonym">Apis violacea</name>
    <dbReference type="NCBI Taxonomy" id="135666"/>
    <lineage>
        <taxon>Eukaryota</taxon>
        <taxon>Metazoa</taxon>
        <taxon>Ecdysozoa</taxon>
        <taxon>Arthropoda</taxon>
        <taxon>Hexapoda</taxon>
        <taxon>Insecta</taxon>
        <taxon>Pterygota</taxon>
        <taxon>Neoptera</taxon>
        <taxon>Endopterygota</taxon>
        <taxon>Hymenoptera</taxon>
        <taxon>Apocrita</taxon>
        <taxon>Aculeata</taxon>
        <taxon>Apoidea</taxon>
        <taxon>Anthophila</taxon>
        <taxon>Apidae</taxon>
        <taxon>Xylocopa</taxon>
        <taxon>Xylocopa</taxon>
    </lineage>
</organism>
<gene>
    <name evidence="1" type="ORF">XYLVIOL_LOCUS3346</name>
</gene>
<dbReference type="Proteomes" id="UP001642520">
    <property type="component" value="Unassembled WGS sequence"/>
</dbReference>
<comment type="caution">
    <text evidence="1">The sequence shown here is derived from an EMBL/GenBank/DDBJ whole genome shotgun (WGS) entry which is preliminary data.</text>
</comment>
<evidence type="ECO:0000313" key="1">
    <source>
        <dbReference type="EMBL" id="CAL7938553.1"/>
    </source>
</evidence>
<dbReference type="EMBL" id="CAXAJV020001288">
    <property type="protein sequence ID" value="CAL7938553.1"/>
    <property type="molecule type" value="Genomic_DNA"/>
</dbReference>
<protein>
    <submittedName>
        <fullName evidence="1">Uncharacterized protein</fullName>
    </submittedName>
</protein>
<keyword evidence="2" id="KW-1185">Reference proteome</keyword>
<proteinExistence type="predicted"/>
<reference evidence="1 2" key="1">
    <citation type="submission" date="2024-08" db="EMBL/GenBank/DDBJ databases">
        <authorList>
            <person name="Will J Nash"/>
            <person name="Angela Man"/>
            <person name="Seanna McTaggart"/>
            <person name="Kendall Baker"/>
            <person name="Tom Barker"/>
            <person name="Leah Catchpole"/>
            <person name="Alex Durrant"/>
            <person name="Karim Gharbi"/>
            <person name="Naomi Irish"/>
            <person name="Gemy Kaithakottil"/>
            <person name="Debby Ku"/>
            <person name="Aaliyah Providence"/>
            <person name="Felix Shaw"/>
            <person name="David Swarbreck"/>
            <person name="Chris Watkins"/>
            <person name="Ann M. McCartney"/>
            <person name="Giulio Formenti"/>
            <person name="Alice Mouton"/>
            <person name="Noel Vella"/>
            <person name="Bjorn M von Reumont"/>
            <person name="Adriana Vella"/>
            <person name="Wilfried Haerty"/>
        </authorList>
    </citation>
    <scope>NUCLEOTIDE SEQUENCE [LARGE SCALE GENOMIC DNA]</scope>
</reference>
<evidence type="ECO:0000313" key="2">
    <source>
        <dbReference type="Proteomes" id="UP001642520"/>
    </source>
</evidence>
<sequence>MPLVEIIDAVIKERKKTKQNKNYRTSVEMDLLLDRKTEDLTNRDTDDDKYSLLTGTSTSFQDCAGSTITGSIRANYECNFEDRILYRQSGGRRFSYKRRKICSGNGIFSAPPGVSPHHVKSSIIRRNTNGSRLIFVWPQKPPRSRLLRILAPLMHGILIGFLFMDAVHLWPGEFLPTSLPSIMPIPLPPVKCNVIEPRWFDNS</sequence>
<name>A0ABP1NFK9_XYLVO</name>
<accession>A0ABP1NFK9</accession>